<comment type="caution">
    <text evidence="2">The sequence shown here is derived from an EMBL/GenBank/DDBJ whole genome shotgun (WGS) entry which is preliminary data.</text>
</comment>
<dbReference type="EMBL" id="SRMA01027087">
    <property type="protein sequence ID" value="TRY60006.1"/>
    <property type="molecule type" value="Genomic_DNA"/>
</dbReference>
<dbReference type="OrthoDB" id="339325at2759"/>
<organism evidence="2 3">
    <name type="scientific">Danionella cerebrum</name>
    <dbReference type="NCBI Taxonomy" id="2873325"/>
    <lineage>
        <taxon>Eukaryota</taxon>
        <taxon>Metazoa</taxon>
        <taxon>Chordata</taxon>
        <taxon>Craniata</taxon>
        <taxon>Vertebrata</taxon>
        <taxon>Euteleostomi</taxon>
        <taxon>Actinopterygii</taxon>
        <taxon>Neopterygii</taxon>
        <taxon>Teleostei</taxon>
        <taxon>Ostariophysi</taxon>
        <taxon>Cypriniformes</taxon>
        <taxon>Danionidae</taxon>
        <taxon>Danioninae</taxon>
        <taxon>Danionella</taxon>
    </lineage>
</organism>
<name>A0A553N3J0_9TELE</name>
<dbReference type="Proteomes" id="UP000316079">
    <property type="component" value="Unassembled WGS sequence"/>
</dbReference>
<sequence length="273" mass="30279">MKEASRGSSYQLGQLFEMAGMRDVLFHVELKRAVYPLEVLLPPLITKAPLRVIMNNHHFLASSSDVLPPPTDRFSSESVHPDTELLKDTSAHGEKRDDITADVTIRNSSSSIFFWLPDARLLLSNFHGNAIKASLVVCSKSHQSVLSSDSTLQHPQSPNDTLIKMVGFEMKRHISPIDTFLMDSNDWREKNPNSPAFPLLFHSSSVGFKGTENSLQEKRLMFVVAVSVSSPLLKKDAAHGSSLSKDSGVMGKMGTRREVFPGLDMAWMGTRLD</sequence>
<dbReference type="AlphaFoldDB" id="A0A553N3J0"/>
<gene>
    <name evidence="2" type="ORF">DNTS_034660</name>
</gene>
<feature type="compositionally biased region" description="Basic and acidic residues" evidence="1">
    <location>
        <begin position="79"/>
        <end position="93"/>
    </location>
</feature>
<proteinExistence type="predicted"/>
<evidence type="ECO:0000313" key="3">
    <source>
        <dbReference type="Proteomes" id="UP000316079"/>
    </source>
</evidence>
<accession>A0A553N3J0</accession>
<feature type="region of interest" description="Disordered" evidence="1">
    <location>
        <begin position="70"/>
        <end position="93"/>
    </location>
</feature>
<keyword evidence="3" id="KW-1185">Reference proteome</keyword>
<evidence type="ECO:0000313" key="2">
    <source>
        <dbReference type="EMBL" id="TRY60006.1"/>
    </source>
</evidence>
<evidence type="ECO:0000256" key="1">
    <source>
        <dbReference type="SAM" id="MobiDB-lite"/>
    </source>
</evidence>
<reference evidence="2 3" key="1">
    <citation type="journal article" date="2019" name="Sci. Data">
        <title>Hybrid genome assembly and annotation of Danionella translucida.</title>
        <authorList>
            <person name="Kadobianskyi M."/>
            <person name="Schulze L."/>
            <person name="Schuelke M."/>
            <person name="Judkewitz B."/>
        </authorList>
    </citation>
    <scope>NUCLEOTIDE SEQUENCE [LARGE SCALE GENOMIC DNA]</scope>
    <source>
        <strain evidence="2 3">Bolton</strain>
    </source>
</reference>
<protein>
    <submittedName>
        <fullName evidence="2">Uncharacterized protein</fullName>
    </submittedName>
</protein>